<dbReference type="RefSeq" id="WP_093025442.1">
    <property type="nucleotide sequence ID" value="NZ_FPBK01000009.1"/>
</dbReference>
<name>A0A1I7HHD6_9FLAO</name>
<reference evidence="1 2" key="1">
    <citation type="submission" date="2016-10" db="EMBL/GenBank/DDBJ databases">
        <authorList>
            <person name="de Groot N.N."/>
        </authorList>
    </citation>
    <scope>NUCLEOTIDE SEQUENCE [LARGE SCALE GENOMIC DNA]</scope>
    <source>
        <strain evidence="1 2">CGMCC 1.12333</strain>
    </source>
</reference>
<dbReference type="STRING" id="1224947.SAMN05216480_10975"/>
<keyword evidence="2" id="KW-1185">Reference proteome</keyword>
<sequence>MKKDIEIPKVENVYVAVAHEWNEEFQGKDWNAYIINDREDTIETVLIVSKGYDGETKTATFRHVIQALEPKSYGKIELMQEDVLRLNNEFYVTFFAEGKMFEKKFIFRKNTINERAMQNLPVLEIDGVLCK</sequence>
<evidence type="ECO:0008006" key="3">
    <source>
        <dbReference type="Google" id="ProtNLM"/>
    </source>
</evidence>
<dbReference type="Proteomes" id="UP000199138">
    <property type="component" value="Unassembled WGS sequence"/>
</dbReference>
<protein>
    <recommendedName>
        <fullName evidence="3">Phenylalanyl-tRNA synthetase subunit alpha</fullName>
    </recommendedName>
</protein>
<dbReference type="OrthoDB" id="953239at2"/>
<organism evidence="1 2">
    <name type="scientific">Pustulibacterium marinum</name>
    <dbReference type="NCBI Taxonomy" id="1224947"/>
    <lineage>
        <taxon>Bacteria</taxon>
        <taxon>Pseudomonadati</taxon>
        <taxon>Bacteroidota</taxon>
        <taxon>Flavobacteriia</taxon>
        <taxon>Flavobacteriales</taxon>
        <taxon>Flavobacteriaceae</taxon>
        <taxon>Pustulibacterium</taxon>
    </lineage>
</organism>
<dbReference type="AlphaFoldDB" id="A0A1I7HHD6"/>
<evidence type="ECO:0000313" key="1">
    <source>
        <dbReference type="EMBL" id="SFU60150.1"/>
    </source>
</evidence>
<dbReference type="EMBL" id="FPBK01000009">
    <property type="protein sequence ID" value="SFU60150.1"/>
    <property type="molecule type" value="Genomic_DNA"/>
</dbReference>
<accession>A0A1I7HHD6</accession>
<proteinExistence type="predicted"/>
<evidence type="ECO:0000313" key="2">
    <source>
        <dbReference type="Proteomes" id="UP000199138"/>
    </source>
</evidence>
<gene>
    <name evidence="1" type="ORF">SAMN05216480_10975</name>
</gene>